<evidence type="ECO:0000256" key="5">
    <source>
        <dbReference type="SAM" id="Coils"/>
    </source>
</evidence>
<evidence type="ECO:0000256" key="1">
    <source>
        <dbReference type="ARBA" id="ARBA00003416"/>
    </source>
</evidence>
<comment type="function">
    <text evidence="1">Involved in DNA recombination.</text>
</comment>
<dbReference type="EMBL" id="MHJU01000035">
    <property type="protein sequence ID" value="OGY72435.1"/>
    <property type="molecule type" value="Genomic_DNA"/>
</dbReference>
<organism evidence="7 8">
    <name type="scientific">Candidatus Jacksonbacteria bacterium RIFCSPLOWO2_02_FULL_44_20</name>
    <dbReference type="NCBI Taxonomy" id="1798460"/>
    <lineage>
        <taxon>Bacteria</taxon>
        <taxon>Candidatus Jacksoniibacteriota</taxon>
    </lineage>
</organism>
<proteinExistence type="inferred from homology"/>
<reference evidence="7 8" key="1">
    <citation type="journal article" date="2016" name="Nat. Commun.">
        <title>Thousands of microbial genomes shed light on interconnected biogeochemical processes in an aquifer system.</title>
        <authorList>
            <person name="Anantharaman K."/>
            <person name="Brown C.T."/>
            <person name="Hug L.A."/>
            <person name="Sharon I."/>
            <person name="Castelle C.J."/>
            <person name="Probst A.J."/>
            <person name="Thomas B.C."/>
            <person name="Singh A."/>
            <person name="Wilkins M.J."/>
            <person name="Karaoz U."/>
            <person name="Brodie E.L."/>
            <person name="Williams K.H."/>
            <person name="Hubbard S.S."/>
            <person name="Banfield J.F."/>
        </authorList>
    </citation>
    <scope>NUCLEOTIDE SEQUENCE [LARGE SCALE GENOMIC DNA]</scope>
</reference>
<dbReference type="Proteomes" id="UP000178315">
    <property type="component" value="Unassembled WGS sequence"/>
</dbReference>
<protein>
    <recommendedName>
        <fullName evidence="9">Recombinase RmuC</fullName>
    </recommendedName>
</protein>
<accession>A0A1G2A6Y0</accession>
<dbReference type="PANTHER" id="PTHR30563:SF0">
    <property type="entry name" value="DNA RECOMBINATION PROTEIN RMUC"/>
    <property type="match status" value="1"/>
</dbReference>
<keyword evidence="6" id="KW-1133">Transmembrane helix</keyword>
<comment type="caution">
    <text evidence="7">The sequence shown here is derived from an EMBL/GenBank/DDBJ whole genome shotgun (WGS) entry which is preliminary data.</text>
</comment>
<evidence type="ECO:0000313" key="7">
    <source>
        <dbReference type="EMBL" id="OGY72435.1"/>
    </source>
</evidence>
<dbReference type="InterPro" id="IPR003798">
    <property type="entry name" value="DNA_recombination_RmuC"/>
</dbReference>
<evidence type="ECO:0000256" key="4">
    <source>
        <dbReference type="ARBA" id="ARBA00023172"/>
    </source>
</evidence>
<evidence type="ECO:0008006" key="9">
    <source>
        <dbReference type="Google" id="ProtNLM"/>
    </source>
</evidence>
<keyword evidence="3 5" id="KW-0175">Coiled coil</keyword>
<keyword evidence="4" id="KW-0233">DNA recombination</keyword>
<keyword evidence="6" id="KW-0812">Transmembrane</keyword>
<evidence type="ECO:0000313" key="8">
    <source>
        <dbReference type="Proteomes" id="UP000178315"/>
    </source>
</evidence>
<dbReference type="GO" id="GO:0006310">
    <property type="term" value="P:DNA recombination"/>
    <property type="evidence" value="ECO:0007669"/>
    <property type="project" value="UniProtKB-KW"/>
</dbReference>
<sequence>MTSIIIGVFIGAGISFLIFSLTKKLLDRHAKSSFDDLSRKSLSELMPALLDIAKRELGTVREEIGKDVEREKSHIKEHIENFEQKIKGTQEELKSLAQEGNRQFGSISESIKSHREVAEKLHEKTENLAKILGNNKLRGSWGERVAEDILRDAGFLEGAHYSKQSAGATGTIPDFTLLLPEKRKVNIDVKFPLSNLQAYQEAGSEEQKKEYMRRFTQDIKTKIREITSRSYISEEENTLDFVILFVPSEKVFGFINDYIRDVVDLGFKEKVLITSPSSLYATLRIIMEAYRNFTYEQNIREVLKIIQGFIENFHRFQDEFSAFDDYLKKMRQTYDTITETRYKKMGVQIRKIEQIEGAGDTQ</sequence>
<dbReference type="PANTHER" id="PTHR30563">
    <property type="entry name" value="DNA RECOMBINATION PROTEIN RMUC"/>
    <property type="match status" value="1"/>
</dbReference>
<evidence type="ECO:0000256" key="3">
    <source>
        <dbReference type="ARBA" id="ARBA00023054"/>
    </source>
</evidence>
<dbReference type="AlphaFoldDB" id="A0A1G2A6Y0"/>
<keyword evidence="6" id="KW-0472">Membrane</keyword>
<feature type="transmembrane region" description="Helical" evidence="6">
    <location>
        <begin position="6"/>
        <end position="22"/>
    </location>
</feature>
<dbReference type="SUPFAM" id="SSF74748">
    <property type="entry name" value="Variable surface antigen VlsE"/>
    <property type="match status" value="1"/>
</dbReference>
<name>A0A1G2A6Y0_9BACT</name>
<gene>
    <name evidence="7" type="ORF">A3H61_05250</name>
</gene>
<feature type="coiled-coil region" evidence="5">
    <location>
        <begin position="72"/>
        <end position="99"/>
    </location>
</feature>
<comment type="similarity">
    <text evidence="2">Belongs to the RmuC family.</text>
</comment>
<evidence type="ECO:0000256" key="2">
    <source>
        <dbReference type="ARBA" id="ARBA00009840"/>
    </source>
</evidence>
<dbReference type="Pfam" id="PF02646">
    <property type="entry name" value="RmuC"/>
    <property type="match status" value="1"/>
</dbReference>
<evidence type="ECO:0000256" key="6">
    <source>
        <dbReference type="SAM" id="Phobius"/>
    </source>
</evidence>